<protein>
    <recommendedName>
        <fullName evidence="3">DUF6533 domain-containing protein</fullName>
    </recommendedName>
</protein>
<feature type="transmembrane region" description="Helical" evidence="2">
    <location>
        <begin position="45"/>
        <end position="64"/>
    </location>
</feature>
<feature type="domain" description="DUF6533" evidence="3">
    <location>
        <begin position="22"/>
        <end position="67"/>
    </location>
</feature>
<evidence type="ECO:0000259" key="3">
    <source>
        <dbReference type="Pfam" id="PF20151"/>
    </source>
</evidence>
<dbReference type="EMBL" id="ML211634">
    <property type="protein sequence ID" value="TFK81238.1"/>
    <property type="molecule type" value="Genomic_DNA"/>
</dbReference>
<dbReference type="Proteomes" id="UP000308197">
    <property type="component" value="Unassembled WGS sequence"/>
</dbReference>
<dbReference type="AlphaFoldDB" id="A0A5C3NXZ2"/>
<gene>
    <name evidence="4" type="ORF">K466DRAFT_604664</name>
</gene>
<keyword evidence="2" id="KW-1133">Transmembrane helix</keyword>
<evidence type="ECO:0000313" key="4">
    <source>
        <dbReference type="EMBL" id="TFK81238.1"/>
    </source>
</evidence>
<feature type="transmembrane region" description="Helical" evidence="2">
    <location>
        <begin position="113"/>
        <end position="134"/>
    </location>
</feature>
<feature type="transmembrane region" description="Helical" evidence="2">
    <location>
        <begin position="90"/>
        <end position="106"/>
    </location>
</feature>
<dbReference type="InterPro" id="IPR045340">
    <property type="entry name" value="DUF6533"/>
</dbReference>
<keyword evidence="5" id="KW-1185">Reference proteome</keyword>
<feature type="region of interest" description="Disordered" evidence="1">
    <location>
        <begin position="378"/>
        <end position="403"/>
    </location>
</feature>
<keyword evidence="2" id="KW-0472">Membrane</keyword>
<evidence type="ECO:0000256" key="1">
    <source>
        <dbReference type="SAM" id="MobiDB-lite"/>
    </source>
</evidence>
<evidence type="ECO:0000256" key="2">
    <source>
        <dbReference type="SAM" id="Phobius"/>
    </source>
</evidence>
<organism evidence="4 5">
    <name type="scientific">Polyporus arcularius HHB13444</name>
    <dbReference type="NCBI Taxonomy" id="1314778"/>
    <lineage>
        <taxon>Eukaryota</taxon>
        <taxon>Fungi</taxon>
        <taxon>Dikarya</taxon>
        <taxon>Basidiomycota</taxon>
        <taxon>Agaricomycotina</taxon>
        <taxon>Agaricomycetes</taxon>
        <taxon>Polyporales</taxon>
        <taxon>Polyporaceae</taxon>
        <taxon>Polyporus</taxon>
    </lineage>
</organism>
<evidence type="ECO:0000313" key="5">
    <source>
        <dbReference type="Proteomes" id="UP000308197"/>
    </source>
</evidence>
<accession>A0A5C3NXZ2</accession>
<reference evidence="4 5" key="1">
    <citation type="journal article" date="2019" name="Nat. Ecol. Evol.">
        <title>Megaphylogeny resolves global patterns of mushroom evolution.</title>
        <authorList>
            <person name="Varga T."/>
            <person name="Krizsan K."/>
            <person name="Foldi C."/>
            <person name="Dima B."/>
            <person name="Sanchez-Garcia M."/>
            <person name="Sanchez-Ramirez S."/>
            <person name="Szollosi G.J."/>
            <person name="Szarkandi J.G."/>
            <person name="Papp V."/>
            <person name="Albert L."/>
            <person name="Andreopoulos W."/>
            <person name="Angelini C."/>
            <person name="Antonin V."/>
            <person name="Barry K.W."/>
            <person name="Bougher N.L."/>
            <person name="Buchanan P."/>
            <person name="Buyck B."/>
            <person name="Bense V."/>
            <person name="Catcheside P."/>
            <person name="Chovatia M."/>
            <person name="Cooper J."/>
            <person name="Damon W."/>
            <person name="Desjardin D."/>
            <person name="Finy P."/>
            <person name="Geml J."/>
            <person name="Haridas S."/>
            <person name="Hughes K."/>
            <person name="Justo A."/>
            <person name="Karasinski D."/>
            <person name="Kautmanova I."/>
            <person name="Kiss B."/>
            <person name="Kocsube S."/>
            <person name="Kotiranta H."/>
            <person name="LaButti K.M."/>
            <person name="Lechner B.E."/>
            <person name="Liimatainen K."/>
            <person name="Lipzen A."/>
            <person name="Lukacs Z."/>
            <person name="Mihaltcheva S."/>
            <person name="Morgado L.N."/>
            <person name="Niskanen T."/>
            <person name="Noordeloos M.E."/>
            <person name="Ohm R.A."/>
            <person name="Ortiz-Santana B."/>
            <person name="Ovrebo C."/>
            <person name="Racz N."/>
            <person name="Riley R."/>
            <person name="Savchenko A."/>
            <person name="Shiryaev A."/>
            <person name="Soop K."/>
            <person name="Spirin V."/>
            <person name="Szebenyi C."/>
            <person name="Tomsovsky M."/>
            <person name="Tulloss R.E."/>
            <person name="Uehling J."/>
            <person name="Grigoriev I.V."/>
            <person name="Vagvolgyi C."/>
            <person name="Papp T."/>
            <person name="Martin F.M."/>
            <person name="Miettinen O."/>
            <person name="Hibbett D.S."/>
            <person name="Nagy L.G."/>
        </authorList>
    </citation>
    <scope>NUCLEOTIDE SEQUENCE [LARGE SCALE GENOMIC DNA]</scope>
    <source>
        <strain evidence="4 5">HHB13444</strain>
    </source>
</reference>
<sequence>MSSSEEANAIAADDLTFLISNYFANAGSGLVVYEYMMTFGREVELFWTGRLTGAAILFFFNRYLSLVVDVYGLLENICPDVARSSKALDILQYFPWAVFSALRAFALTKHWPLATFIFLLSMVPLGVNFAHFAFNSTGENFFTGCLTSDGVSSDLAKQCVSSVCVRLPGARPTPDPVYSNCNLDVRDLYYAYTEYRGYGLTGAAAQVTIASRTCLITADLLLIYVTWFNMYRRTGPRHPGVRNRFLHILLRDGTIYFVVLAVLNTLHLTLSLLSIEYAISNISYVTQFSEPLTTILISRFLMHLQAANRRVLHLSSLDSTLAASSRSDTLIFQRVVGTLGESLDAATYDYDVKTPPGIDVDLAKLYRAKGDSAVGGENAIKRGESMEMTPVSSPLSDFEDSAV</sequence>
<feature type="transmembrane region" description="Helical" evidence="2">
    <location>
        <begin position="248"/>
        <end position="270"/>
    </location>
</feature>
<feature type="transmembrane region" description="Helical" evidence="2">
    <location>
        <begin position="15"/>
        <end position="33"/>
    </location>
</feature>
<dbReference type="Pfam" id="PF20151">
    <property type="entry name" value="DUF6533"/>
    <property type="match status" value="1"/>
</dbReference>
<proteinExistence type="predicted"/>
<name>A0A5C3NXZ2_9APHY</name>
<dbReference type="InParanoid" id="A0A5C3NXZ2"/>
<feature type="transmembrane region" description="Helical" evidence="2">
    <location>
        <begin position="203"/>
        <end position="227"/>
    </location>
</feature>
<keyword evidence="2" id="KW-0812">Transmembrane</keyword>